<evidence type="ECO:0000256" key="1">
    <source>
        <dbReference type="SAM" id="Phobius"/>
    </source>
</evidence>
<name>A0A9Q2CYA0_9STAP</name>
<keyword evidence="3" id="KW-1185">Reference proteome</keyword>
<sequence>MPKELKRWTILDTINATLLIIVFLFVLDFQNNALVSWIFVVVFAFWIVTVISRNIVISRIREGKMDNPYDQLNDKK</sequence>
<dbReference type="RefSeq" id="WP_183673263.1">
    <property type="nucleotide sequence ID" value="NZ_CBCRYX010000002.1"/>
</dbReference>
<comment type="caution">
    <text evidence="2">The sequence shown here is derived from an EMBL/GenBank/DDBJ whole genome shotgun (WGS) entry which is preliminary data.</text>
</comment>
<dbReference type="AlphaFoldDB" id="A0A9Q2CYA0"/>
<evidence type="ECO:0000313" key="2">
    <source>
        <dbReference type="EMBL" id="MBB5175714.1"/>
    </source>
</evidence>
<keyword evidence="1" id="KW-1133">Transmembrane helix</keyword>
<keyword evidence="1" id="KW-0472">Membrane</keyword>
<reference evidence="2 3" key="1">
    <citation type="submission" date="2020-08" db="EMBL/GenBank/DDBJ databases">
        <title>Genomic Encyclopedia of Type Strains, Phase IV (KMG-IV): sequencing the most valuable type-strain genomes for metagenomic binning, comparative biology and taxonomic classification.</title>
        <authorList>
            <person name="Goeker M."/>
        </authorList>
    </citation>
    <scope>NUCLEOTIDE SEQUENCE [LARGE SCALE GENOMIC DNA]</scope>
    <source>
        <strain evidence="2 3">DSM 19163</strain>
    </source>
</reference>
<organism evidence="2 3">
    <name type="scientific">Nosocomiicoccus ampullae</name>
    <dbReference type="NCBI Taxonomy" id="489910"/>
    <lineage>
        <taxon>Bacteria</taxon>
        <taxon>Bacillati</taxon>
        <taxon>Bacillota</taxon>
        <taxon>Bacilli</taxon>
        <taxon>Bacillales</taxon>
        <taxon>Staphylococcaceae</taxon>
        <taxon>Nosocomiicoccus</taxon>
    </lineage>
</organism>
<gene>
    <name evidence="2" type="ORF">HNQ45_000589</name>
</gene>
<keyword evidence="1" id="KW-0812">Transmembrane</keyword>
<dbReference type="EMBL" id="JACHHF010000003">
    <property type="protein sequence ID" value="MBB5175714.1"/>
    <property type="molecule type" value="Genomic_DNA"/>
</dbReference>
<evidence type="ECO:0000313" key="3">
    <source>
        <dbReference type="Proteomes" id="UP000579136"/>
    </source>
</evidence>
<proteinExistence type="predicted"/>
<dbReference type="Proteomes" id="UP000579136">
    <property type="component" value="Unassembled WGS sequence"/>
</dbReference>
<feature type="transmembrane region" description="Helical" evidence="1">
    <location>
        <begin position="7"/>
        <end position="27"/>
    </location>
</feature>
<feature type="transmembrane region" description="Helical" evidence="1">
    <location>
        <begin position="33"/>
        <end position="56"/>
    </location>
</feature>
<accession>A0A9Q2CYA0</accession>
<protein>
    <submittedName>
        <fullName evidence="2">ABC-type bacteriocin/lantibiotic exporter with double-glycine peptidase domain</fullName>
    </submittedName>
</protein>